<sequence length="132" mass="14908">MFPSYWDITLVLTKKAGGCIIKEEGAVMAVYKNIFLRPDFQQTATHVWANIHLLQGYTAETVTAYIEMAEKLKEALPGLDIQDSEIRCGKVLKSGYCQNFSMVAWSGLITKDNEFDKLGWNVSDKPPSYYTT</sequence>
<gene>
    <name evidence="1" type="ORF">A2431_00755</name>
</gene>
<name>A0A1G2V2E1_9BACT</name>
<dbReference type="AlphaFoldDB" id="A0A1G2V2E1"/>
<comment type="caution">
    <text evidence="1">The sequence shown here is derived from an EMBL/GenBank/DDBJ whole genome shotgun (WGS) entry which is preliminary data.</text>
</comment>
<evidence type="ECO:0000313" key="2">
    <source>
        <dbReference type="Proteomes" id="UP000177697"/>
    </source>
</evidence>
<reference evidence="1 2" key="1">
    <citation type="journal article" date="2016" name="Nat. Commun.">
        <title>Thousands of microbial genomes shed light on interconnected biogeochemical processes in an aquifer system.</title>
        <authorList>
            <person name="Anantharaman K."/>
            <person name="Brown C.T."/>
            <person name="Hug L.A."/>
            <person name="Sharon I."/>
            <person name="Castelle C.J."/>
            <person name="Probst A.J."/>
            <person name="Thomas B.C."/>
            <person name="Singh A."/>
            <person name="Wilkins M.J."/>
            <person name="Karaoz U."/>
            <person name="Brodie E.L."/>
            <person name="Williams K.H."/>
            <person name="Hubbard S.S."/>
            <person name="Banfield J.F."/>
        </authorList>
    </citation>
    <scope>NUCLEOTIDE SEQUENCE [LARGE SCALE GENOMIC DNA]</scope>
</reference>
<dbReference type="Proteomes" id="UP000177697">
    <property type="component" value="Unassembled WGS sequence"/>
</dbReference>
<evidence type="ECO:0000313" key="1">
    <source>
        <dbReference type="EMBL" id="OHB15782.1"/>
    </source>
</evidence>
<organism evidence="1 2">
    <name type="scientific">Candidatus Zambryskibacteria bacterium RIFOXYC1_FULL_39_10</name>
    <dbReference type="NCBI Taxonomy" id="1802779"/>
    <lineage>
        <taxon>Bacteria</taxon>
        <taxon>Candidatus Zambryskiibacteriota</taxon>
    </lineage>
</organism>
<protein>
    <submittedName>
        <fullName evidence="1">Uncharacterized protein</fullName>
    </submittedName>
</protein>
<accession>A0A1G2V2E1</accession>
<proteinExistence type="predicted"/>
<dbReference type="EMBL" id="MHWW01000005">
    <property type="protein sequence ID" value="OHB15782.1"/>
    <property type="molecule type" value="Genomic_DNA"/>
</dbReference>